<dbReference type="EMBL" id="CP003659">
    <property type="protein sequence ID" value="AFZ56764.1"/>
    <property type="molecule type" value="Genomic_DNA"/>
</dbReference>
<evidence type="ECO:0000313" key="2">
    <source>
        <dbReference type="EMBL" id="AFZ56764.1"/>
    </source>
</evidence>
<feature type="domain" description="TniQ" evidence="1">
    <location>
        <begin position="10"/>
        <end position="144"/>
    </location>
</feature>
<evidence type="ECO:0000313" key="3">
    <source>
        <dbReference type="Proteomes" id="UP000010474"/>
    </source>
</evidence>
<dbReference type="KEGG" id="acy:Anacy_1227"/>
<dbReference type="STRING" id="272123.Anacy_1227"/>
<evidence type="ECO:0000259" key="1">
    <source>
        <dbReference type="Pfam" id="PF06527"/>
    </source>
</evidence>
<dbReference type="OrthoDB" id="7029747at2"/>
<dbReference type="AlphaFoldDB" id="K9ZDF5"/>
<sequence length="205" mass="23600">MFYENKRFLRRPLPYPDESLAGYIIRLSESNYYPSPNFIFQISGLNKRGIYANVFQPGIDDLSQLSKISGIEESLLWSMTFPTVVPSPIKYGSSVKVFESIVPHYTLTNRKAKLCQICLQSKAYCRKIWDLSVVSVCPFHSCLLIDKCLKCSQNITWLRPSITRCNCGIDWRDYQPDEILDPQNLVLSSHIYKLCKIGNIESENI</sequence>
<dbReference type="eggNOG" id="ENOG5030IK0">
    <property type="taxonomic scope" value="Bacteria"/>
</dbReference>
<gene>
    <name evidence="2" type="ordered locus">Anacy_1227</name>
</gene>
<accession>K9ZDF5</accession>
<proteinExistence type="predicted"/>
<organism evidence="2 3">
    <name type="scientific">Anabaena cylindrica (strain ATCC 27899 / PCC 7122)</name>
    <dbReference type="NCBI Taxonomy" id="272123"/>
    <lineage>
        <taxon>Bacteria</taxon>
        <taxon>Bacillati</taxon>
        <taxon>Cyanobacteriota</taxon>
        <taxon>Cyanophyceae</taxon>
        <taxon>Nostocales</taxon>
        <taxon>Nostocaceae</taxon>
        <taxon>Anabaena</taxon>
    </lineage>
</organism>
<name>K9ZDF5_ANACC</name>
<dbReference type="HOGENOM" id="CLU_1418883_0_0_3"/>
<dbReference type="RefSeq" id="WP_015213416.1">
    <property type="nucleotide sequence ID" value="NC_019771.1"/>
</dbReference>
<keyword evidence="3" id="KW-1185">Reference proteome</keyword>
<dbReference type="Pfam" id="PF06527">
    <property type="entry name" value="TniQ"/>
    <property type="match status" value="1"/>
</dbReference>
<protein>
    <recommendedName>
        <fullName evidence="1">TniQ domain-containing protein</fullName>
    </recommendedName>
</protein>
<dbReference type="PATRIC" id="fig|272123.3.peg.1344"/>
<reference evidence="3" key="1">
    <citation type="journal article" date="2013" name="Proc. Natl. Acad. Sci. U.S.A.">
        <title>Improving the coverage of the cyanobacterial phylum using diversity-driven genome sequencing.</title>
        <authorList>
            <person name="Shih P.M."/>
            <person name="Wu D."/>
            <person name="Latifi A."/>
            <person name="Axen S.D."/>
            <person name="Fewer D.P."/>
            <person name="Talla E."/>
            <person name="Calteau A."/>
            <person name="Cai F."/>
            <person name="Tandeau de Marsac N."/>
            <person name="Rippka R."/>
            <person name="Herdman M."/>
            <person name="Sivonen K."/>
            <person name="Coursin T."/>
            <person name="Laurent T."/>
            <person name="Goodwin L."/>
            <person name="Nolan M."/>
            <person name="Davenport K.W."/>
            <person name="Han C.S."/>
            <person name="Rubin E.M."/>
            <person name="Eisen J.A."/>
            <person name="Woyke T."/>
            <person name="Gugger M."/>
            <person name="Kerfeld C.A."/>
        </authorList>
    </citation>
    <scope>NUCLEOTIDE SEQUENCE [LARGE SCALE GENOMIC DNA]</scope>
    <source>
        <strain evidence="3">ATCC 27899 / PCC 7122</strain>
    </source>
</reference>
<dbReference type="InterPro" id="IPR009492">
    <property type="entry name" value="TniQ"/>
</dbReference>
<dbReference type="Proteomes" id="UP000010474">
    <property type="component" value="Chromosome"/>
</dbReference>